<dbReference type="Gene3D" id="2.30.30.60">
    <property type="match status" value="1"/>
</dbReference>
<dbReference type="Pfam" id="PF21088">
    <property type="entry name" value="MS_channel_1st"/>
    <property type="match status" value="1"/>
</dbReference>
<name>A0A4Q7VD74_9BURK</name>
<dbReference type="SUPFAM" id="SSF82689">
    <property type="entry name" value="Mechanosensitive channel protein MscS (YggB), C-terminal domain"/>
    <property type="match status" value="1"/>
</dbReference>
<comment type="caution">
    <text evidence="7">Lacks conserved residue(s) required for the propagation of feature annotation.</text>
</comment>
<dbReference type="SUPFAM" id="SSF82861">
    <property type="entry name" value="Mechanosensitive channel protein MscS (YggB), transmembrane region"/>
    <property type="match status" value="1"/>
</dbReference>
<feature type="transmembrane region" description="Helical" evidence="7">
    <location>
        <begin position="115"/>
        <end position="144"/>
    </location>
</feature>
<evidence type="ECO:0000313" key="11">
    <source>
        <dbReference type="EMBL" id="RZT92822.1"/>
    </source>
</evidence>
<comment type="subunit">
    <text evidence="7">Homoheptamer.</text>
</comment>
<dbReference type="AlphaFoldDB" id="A0A4Q7VD74"/>
<keyword evidence="3" id="KW-1003">Cell membrane</keyword>
<reference evidence="11 12" key="1">
    <citation type="submission" date="2019-02" db="EMBL/GenBank/DDBJ databases">
        <title>Genomic Encyclopedia of Type Strains, Phase IV (KMG-IV): sequencing the most valuable type-strain genomes for metagenomic binning, comparative biology and taxonomic classification.</title>
        <authorList>
            <person name="Goeker M."/>
        </authorList>
    </citation>
    <scope>NUCLEOTIDE SEQUENCE [LARGE SCALE GENOMIC DNA]</scope>
    <source>
        <strain evidence="11 12">DSM 23814</strain>
    </source>
</reference>
<dbReference type="InterPro" id="IPR049142">
    <property type="entry name" value="MS_channel_1st"/>
</dbReference>
<keyword evidence="5 7" id="KW-1133">Transmembrane helix</keyword>
<dbReference type="SUPFAM" id="SSF50182">
    <property type="entry name" value="Sm-like ribonucleoproteins"/>
    <property type="match status" value="1"/>
</dbReference>
<gene>
    <name evidence="11" type="ORF">EV681_3583</name>
</gene>
<keyword evidence="6 7" id="KW-0472">Membrane</keyword>
<keyword evidence="12" id="KW-1185">Reference proteome</keyword>
<dbReference type="InterPro" id="IPR011066">
    <property type="entry name" value="MscS_channel_C_sf"/>
</dbReference>
<keyword evidence="7" id="KW-0813">Transport</keyword>
<dbReference type="InterPro" id="IPR006685">
    <property type="entry name" value="MscS_channel_2nd"/>
</dbReference>
<comment type="caution">
    <text evidence="11">The sequence shown here is derived from an EMBL/GenBank/DDBJ whole genome shotgun (WGS) entry which is preliminary data.</text>
</comment>
<dbReference type="Gene3D" id="1.10.287.1260">
    <property type="match status" value="1"/>
</dbReference>
<dbReference type="InterPro" id="IPR011014">
    <property type="entry name" value="MscS_channel_TM-2"/>
</dbReference>
<feature type="domain" description="Mechanosensitive ion channel MscS" evidence="8">
    <location>
        <begin position="133"/>
        <end position="200"/>
    </location>
</feature>
<dbReference type="InterPro" id="IPR023408">
    <property type="entry name" value="MscS_beta-dom_sf"/>
</dbReference>
<evidence type="ECO:0000256" key="6">
    <source>
        <dbReference type="ARBA" id="ARBA00023136"/>
    </source>
</evidence>
<comment type="function">
    <text evidence="7">Mechanosensitive channel that participates in the regulation of osmotic pressure changes within the cell, opening in response to stretch forces in the membrane lipid bilayer, without the need for other proteins. Contributes to normal resistance to hypoosmotic shock. Forms an ion channel of 1.0 nanosiemens conductance with a slight preference for anions.</text>
</comment>
<keyword evidence="4 7" id="KW-0812">Transmembrane</keyword>
<evidence type="ECO:0000313" key="12">
    <source>
        <dbReference type="Proteomes" id="UP000293398"/>
    </source>
</evidence>
<dbReference type="InterPro" id="IPR010920">
    <property type="entry name" value="LSM_dom_sf"/>
</dbReference>
<dbReference type="PANTHER" id="PTHR30221:SF1">
    <property type="entry name" value="SMALL-CONDUCTANCE MECHANOSENSITIVE CHANNEL"/>
    <property type="match status" value="1"/>
</dbReference>
<feature type="domain" description="Mechanosensitive ion channel transmembrane helices 2/3" evidence="10">
    <location>
        <begin position="99"/>
        <end position="131"/>
    </location>
</feature>
<proteinExistence type="inferred from homology"/>
<protein>
    <recommendedName>
        <fullName evidence="7">Small-conductance mechanosensitive channel</fullName>
    </recommendedName>
</protein>
<comment type="similarity">
    <text evidence="2 7">Belongs to the MscS (TC 1.A.23) family.</text>
</comment>
<organism evidence="11 12">
    <name type="scientific">Advenella incenata</name>
    <dbReference type="NCBI Taxonomy" id="267800"/>
    <lineage>
        <taxon>Bacteria</taxon>
        <taxon>Pseudomonadati</taxon>
        <taxon>Pseudomonadota</taxon>
        <taxon>Betaproteobacteria</taxon>
        <taxon>Burkholderiales</taxon>
        <taxon>Alcaligenaceae</taxon>
    </lineage>
</organism>
<accession>A0A4Q7VD74</accession>
<keyword evidence="7" id="KW-0407">Ion channel</keyword>
<feature type="transmembrane region" description="Helical" evidence="7">
    <location>
        <begin position="45"/>
        <end position="66"/>
    </location>
</feature>
<evidence type="ECO:0000259" key="8">
    <source>
        <dbReference type="Pfam" id="PF00924"/>
    </source>
</evidence>
<dbReference type="Gene3D" id="3.30.70.100">
    <property type="match status" value="1"/>
</dbReference>
<evidence type="ECO:0000256" key="3">
    <source>
        <dbReference type="ARBA" id="ARBA00022475"/>
    </source>
</evidence>
<evidence type="ECO:0000256" key="4">
    <source>
        <dbReference type="ARBA" id="ARBA00022692"/>
    </source>
</evidence>
<dbReference type="EMBL" id="SHKO01000003">
    <property type="protein sequence ID" value="RZT92822.1"/>
    <property type="molecule type" value="Genomic_DNA"/>
</dbReference>
<dbReference type="GO" id="GO:0005886">
    <property type="term" value="C:plasma membrane"/>
    <property type="evidence" value="ECO:0007669"/>
    <property type="project" value="UniProtKB-SubCell"/>
</dbReference>
<dbReference type="Proteomes" id="UP000293398">
    <property type="component" value="Unassembled WGS sequence"/>
</dbReference>
<sequence length="308" mass="33622">MPAIGVGLSDSVPAISQLRFRKICKRVIYMDIQQIESFWPFVQRFAVDLVVAFVILGIGWTISRWLGNMVQRLSARSEKIDPTIIPMFRTVVIWSVRIFTIIAVLSQFGVQTASLIAVLGAAGLAIGLALQGTLQNIAAGIMLLGLRPLRVGESVTVAGAISGTVDEVGLFLTRIVQADGVQVTVPNSTVWNGTIINLSRNHNRRMDVPAYICYGDDVNRAIEVLLKLVDEQPGAMKMPAPSVFVGDRKDGTVTLTVRVWASADNFTNLQNDLNRQVQMRLKEEGFESPSPLRVAVQAVAPNNQNGVK</sequence>
<dbReference type="Pfam" id="PF05552">
    <property type="entry name" value="MS_channel_1st_1"/>
    <property type="match status" value="1"/>
</dbReference>
<dbReference type="InterPro" id="IPR008910">
    <property type="entry name" value="MSC_TM_helix"/>
</dbReference>
<feature type="domain" description="Mechanosensitive ion channel MscS C-terminal" evidence="9">
    <location>
        <begin position="212"/>
        <end position="286"/>
    </location>
</feature>
<evidence type="ECO:0000256" key="5">
    <source>
        <dbReference type="ARBA" id="ARBA00022989"/>
    </source>
</evidence>
<dbReference type="PANTHER" id="PTHR30221">
    <property type="entry name" value="SMALL-CONDUCTANCE MECHANOSENSITIVE CHANNEL"/>
    <property type="match status" value="1"/>
</dbReference>
<keyword evidence="7" id="KW-0997">Cell inner membrane</keyword>
<evidence type="ECO:0000256" key="1">
    <source>
        <dbReference type="ARBA" id="ARBA00004651"/>
    </source>
</evidence>
<comment type="subcellular location">
    <subcellularLocation>
        <location evidence="7">Cell inner membrane</location>
        <topology evidence="7">Multi-pass membrane protein</topology>
    </subcellularLocation>
    <subcellularLocation>
        <location evidence="1">Cell membrane</location>
        <topology evidence="1">Multi-pass membrane protein</topology>
    </subcellularLocation>
</comment>
<dbReference type="InterPro" id="IPR045275">
    <property type="entry name" value="MscS_archaea/bacteria_type"/>
</dbReference>
<evidence type="ECO:0000256" key="2">
    <source>
        <dbReference type="ARBA" id="ARBA00008017"/>
    </source>
</evidence>
<dbReference type="InterPro" id="IPR049278">
    <property type="entry name" value="MS_channel_C"/>
</dbReference>
<dbReference type="Pfam" id="PF21082">
    <property type="entry name" value="MS_channel_3rd"/>
    <property type="match status" value="1"/>
</dbReference>
<evidence type="ECO:0000259" key="9">
    <source>
        <dbReference type="Pfam" id="PF21082"/>
    </source>
</evidence>
<evidence type="ECO:0000259" key="10">
    <source>
        <dbReference type="Pfam" id="PF21088"/>
    </source>
</evidence>
<dbReference type="GO" id="GO:0008381">
    <property type="term" value="F:mechanosensitive monoatomic ion channel activity"/>
    <property type="evidence" value="ECO:0007669"/>
    <property type="project" value="InterPro"/>
</dbReference>
<keyword evidence="7" id="KW-0406">Ion transport</keyword>
<evidence type="ECO:0000256" key="7">
    <source>
        <dbReference type="RuleBase" id="RU369025"/>
    </source>
</evidence>
<feature type="transmembrane region" description="Helical" evidence="7">
    <location>
        <begin position="87"/>
        <end position="109"/>
    </location>
</feature>
<dbReference type="Pfam" id="PF00924">
    <property type="entry name" value="MS_channel_2nd"/>
    <property type="match status" value="1"/>
</dbReference>